<evidence type="ECO:0000313" key="11">
    <source>
        <dbReference type="EMBL" id="KAK4581162.1"/>
    </source>
</evidence>
<evidence type="ECO:0000256" key="4">
    <source>
        <dbReference type="ARBA" id="ARBA00022737"/>
    </source>
</evidence>
<dbReference type="PANTHER" id="PTHR46512">
    <property type="entry name" value="PEPTIDYLPROLYL ISOMERASE"/>
    <property type="match status" value="1"/>
</dbReference>
<dbReference type="EMBL" id="JAXUIC010000007">
    <property type="protein sequence ID" value="KAK4581162.1"/>
    <property type="molecule type" value="Genomic_DNA"/>
</dbReference>
<proteinExistence type="inferred from homology"/>
<comment type="similarity">
    <text evidence="2">Belongs to the FKBP-type PPIase family.</text>
</comment>
<organism evidence="11 12">
    <name type="scientific">Quercus rubra</name>
    <name type="common">Northern red oak</name>
    <name type="synonym">Quercus borealis</name>
    <dbReference type="NCBI Taxonomy" id="3512"/>
    <lineage>
        <taxon>Eukaryota</taxon>
        <taxon>Viridiplantae</taxon>
        <taxon>Streptophyta</taxon>
        <taxon>Embryophyta</taxon>
        <taxon>Tracheophyta</taxon>
        <taxon>Spermatophyta</taxon>
        <taxon>Magnoliopsida</taxon>
        <taxon>eudicotyledons</taxon>
        <taxon>Gunneridae</taxon>
        <taxon>Pentapetalae</taxon>
        <taxon>rosids</taxon>
        <taxon>fabids</taxon>
        <taxon>Fagales</taxon>
        <taxon>Fagaceae</taxon>
        <taxon>Quercus</taxon>
    </lineage>
</organism>
<evidence type="ECO:0000256" key="7">
    <source>
        <dbReference type="ARBA" id="ARBA00023235"/>
    </source>
</evidence>
<gene>
    <name evidence="11" type="ORF">RGQ29_024727</name>
</gene>
<dbReference type="PANTHER" id="PTHR46512:SF11">
    <property type="entry name" value="PEPTIDYLPROLYL ISOMERASE"/>
    <property type="match status" value="1"/>
</dbReference>
<dbReference type="Pfam" id="PF14559">
    <property type="entry name" value="TPR_19"/>
    <property type="match status" value="1"/>
</dbReference>
<dbReference type="InterPro" id="IPR046357">
    <property type="entry name" value="PPIase_dom_sf"/>
</dbReference>
<reference evidence="11 12" key="1">
    <citation type="journal article" date="2023" name="G3 (Bethesda)">
        <title>A haplotype-resolved chromosome-scale genome for Quercus rubra L. provides insights into the genetics of adaptive traits for red oak species.</title>
        <authorList>
            <person name="Kapoor B."/>
            <person name="Jenkins J."/>
            <person name="Schmutz J."/>
            <person name="Zhebentyayeva T."/>
            <person name="Kuelheim C."/>
            <person name="Coggeshall M."/>
            <person name="Heim C."/>
            <person name="Lasky J.R."/>
            <person name="Leites L."/>
            <person name="Islam-Faridi N."/>
            <person name="Romero-Severson J."/>
            <person name="DeLeo V.L."/>
            <person name="Lucas S.M."/>
            <person name="Lazic D."/>
            <person name="Gailing O."/>
            <person name="Carlson J."/>
            <person name="Staton M."/>
        </authorList>
    </citation>
    <scope>NUCLEOTIDE SEQUENCE [LARGE SCALE GENOMIC DNA]</scope>
    <source>
        <strain evidence="11">Pseudo-F2</strain>
    </source>
</reference>
<dbReference type="SUPFAM" id="SSF54534">
    <property type="entry name" value="FKBP-like"/>
    <property type="match status" value="3"/>
</dbReference>
<feature type="domain" description="PPIase FKBP-type" evidence="10">
    <location>
        <begin position="48"/>
        <end position="136"/>
    </location>
</feature>
<dbReference type="GO" id="GO:0003755">
    <property type="term" value="F:peptidyl-prolyl cis-trans isomerase activity"/>
    <property type="evidence" value="ECO:0007669"/>
    <property type="project" value="UniProtKB-KW"/>
</dbReference>
<evidence type="ECO:0000256" key="9">
    <source>
        <dbReference type="PROSITE-ProRule" id="PRU00339"/>
    </source>
</evidence>
<dbReference type="SUPFAM" id="SSF48452">
    <property type="entry name" value="TPR-like"/>
    <property type="match status" value="1"/>
</dbReference>
<dbReference type="FunFam" id="3.10.50.40:FF:000006">
    <property type="entry name" value="Peptidyl-prolyl cis-trans isomerase"/>
    <property type="match status" value="1"/>
</dbReference>
<evidence type="ECO:0000256" key="2">
    <source>
        <dbReference type="ARBA" id="ARBA00006577"/>
    </source>
</evidence>
<dbReference type="InterPro" id="IPR001179">
    <property type="entry name" value="PPIase_FKBP_dom"/>
</dbReference>
<feature type="domain" description="PPIase FKBP-type" evidence="10">
    <location>
        <begin position="164"/>
        <end position="253"/>
    </location>
</feature>
<dbReference type="Gene3D" id="3.10.50.40">
    <property type="match status" value="3"/>
</dbReference>
<sequence>MALSLPISSLESDIKTKNSGCPESEIGSQGLRKQILKKGNSWQTPFPGDEVEVHFSGRVEGGACLDSNVDKGTPFRFKLGQSEVIKGLDEGVATMKRGERAIFIIPPNLAYGELGFPPLIPPNSTLIFYVEMLSWTSIRDVTGDGGILKKITKEGEGWATPREADEVLVKYEARLENAALVSKSDEGVEFNVSDGYLCPAISKAVKTMRRGEKAELAVKFSYGIRQNENGATDTDDVPPDSNLTIKLELVSWKSVVDVTGDKKVLKRITKVGEGFDRPNEGSMVKVIYYGKLKDGTIFERKGSNEEPFEFTTLEEQINEGLDRAIMTMKKGEQALVTVTKGYLHSNDISGMANEDLFYEVKLIDFIKEKPFWKMDTKEKIEACERKKNDGNVLFKAGKFWRASRKYEKAATYVEFDHSFIDDEKSIAKALWFSSNLNSAACKLKLGDYLEASTLCTKVLKHDPCNVKALYRRSQAYLKISELDKAEDDIKRALTSDPNNRDVKLVYKELKDKQREYARYQTEIFSTMLSRMG</sequence>
<keyword evidence="12" id="KW-1185">Reference proteome</keyword>
<keyword evidence="4" id="KW-0677">Repeat</keyword>
<dbReference type="PROSITE" id="PS50059">
    <property type="entry name" value="FKBP_PPIASE"/>
    <property type="match status" value="3"/>
</dbReference>
<dbReference type="SMART" id="SM00028">
    <property type="entry name" value="TPR"/>
    <property type="match status" value="3"/>
</dbReference>
<dbReference type="FunFam" id="1.25.40.10:FF:000008">
    <property type="entry name" value="Peptidylprolyl isomerase"/>
    <property type="match status" value="1"/>
</dbReference>
<evidence type="ECO:0000256" key="1">
    <source>
        <dbReference type="ARBA" id="ARBA00000971"/>
    </source>
</evidence>
<evidence type="ECO:0000256" key="5">
    <source>
        <dbReference type="ARBA" id="ARBA00022803"/>
    </source>
</evidence>
<evidence type="ECO:0000313" key="12">
    <source>
        <dbReference type="Proteomes" id="UP001324115"/>
    </source>
</evidence>
<keyword evidence="6 8" id="KW-0697">Rotamase</keyword>
<comment type="caution">
    <text evidence="11">The sequence shown here is derived from an EMBL/GenBank/DDBJ whole genome shotgun (WGS) entry which is preliminary data.</text>
</comment>
<evidence type="ECO:0000256" key="6">
    <source>
        <dbReference type="ARBA" id="ARBA00023110"/>
    </source>
</evidence>
<evidence type="ECO:0000259" key="10">
    <source>
        <dbReference type="PROSITE" id="PS50059"/>
    </source>
</evidence>
<feature type="repeat" description="TPR" evidence="9">
    <location>
        <begin position="466"/>
        <end position="499"/>
    </location>
</feature>
<protein>
    <recommendedName>
        <fullName evidence="3 8">peptidylprolyl isomerase</fullName>
        <ecNumber evidence="3 8">5.2.1.8</ecNumber>
    </recommendedName>
</protein>
<dbReference type="Gene3D" id="1.25.40.10">
    <property type="entry name" value="Tetratricopeptide repeat domain"/>
    <property type="match status" value="1"/>
</dbReference>
<dbReference type="Pfam" id="PF00254">
    <property type="entry name" value="FKBP_C"/>
    <property type="match status" value="3"/>
</dbReference>
<dbReference type="PROSITE" id="PS50005">
    <property type="entry name" value="TPR"/>
    <property type="match status" value="1"/>
</dbReference>
<feature type="domain" description="PPIase FKBP-type" evidence="10">
    <location>
        <begin position="281"/>
        <end position="366"/>
    </location>
</feature>
<evidence type="ECO:0000256" key="8">
    <source>
        <dbReference type="PROSITE-ProRule" id="PRU00277"/>
    </source>
</evidence>
<dbReference type="EC" id="5.2.1.8" evidence="3 8"/>
<keyword evidence="7 8" id="KW-0413">Isomerase</keyword>
<name>A0AAN7EW57_QUERU</name>
<keyword evidence="5 9" id="KW-0802">TPR repeat</keyword>
<evidence type="ECO:0000256" key="3">
    <source>
        <dbReference type="ARBA" id="ARBA00013194"/>
    </source>
</evidence>
<dbReference type="InterPro" id="IPR050754">
    <property type="entry name" value="FKBP4/5/8-like"/>
</dbReference>
<dbReference type="Proteomes" id="UP001324115">
    <property type="component" value="Unassembled WGS sequence"/>
</dbReference>
<comment type="catalytic activity">
    <reaction evidence="1 8">
        <text>[protein]-peptidylproline (omega=180) = [protein]-peptidylproline (omega=0)</text>
        <dbReference type="Rhea" id="RHEA:16237"/>
        <dbReference type="Rhea" id="RHEA-COMP:10747"/>
        <dbReference type="Rhea" id="RHEA-COMP:10748"/>
        <dbReference type="ChEBI" id="CHEBI:83833"/>
        <dbReference type="ChEBI" id="CHEBI:83834"/>
        <dbReference type="EC" id="5.2.1.8"/>
    </reaction>
</comment>
<accession>A0AAN7EW57</accession>
<dbReference type="InterPro" id="IPR011990">
    <property type="entry name" value="TPR-like_helical_dom_sf"/>
</dbReference>
<dbReference type="AlphaFoldDB" id="A0AAN7EW57"/>
<dbReference type="InterPro" id="IPR019734">
    <property type="entry name" value="TPR_rpt"/>
</dbReference>